<evidence type="ECO:0000256" key="1">
    <source>
        <dbReference type="ARBA" id="ARBA00004651"/>
    </source>
</evidence>
<dbReference type="InterPro" id="IPR037294">
    <property type="entry name" value="ABC_BtuC-like"/>
</dbReference>
<feature type="transmembrane region" description="Helical" evidence="8">
    <location>
        <begin position="132"/>
        <end position="149"/>
    </location>
</feature>
<keyword evidence="3" id="KW-0813">Transport</keyword>
<dbReference type="Pfam" id="PF01032">
    <property type="entry name" value="FecCD"/>
    <property type="match status" value="1"/>
</dbReference>
<feature type="transmembrane region" description="Helical" evidence="8">
    <location>
        <begin position="184"/>
        <end position="207"/>
    </location>
</feature>
<evidence type="ECO:0000313" key="9">
    <source>
        <dbReference type="EMBL" id="MDQ0425658.1"/>
    </source>
</evidence>
<organism evidence="9 10">
    <name type="scientific">Cellulomonas iranensis</name>
    <dbReference type="NCBI Taxonomy" id="76862"/>
    <lineage>
        <taxon>Bacteria</taxon>
        <taxon>Bacillati</taxon>
        <taxon>Actinomycetota</taxon>
        <taxon>Actinomycetes</taxon>
        <taxon>Micrococcales</taxon>
        <taxon>Cellulomonadaceae</taxon>
        <taxon>Cellulomonas</taxon>
    </lineage>
</organism>
<evidence type="ECO:0000256" key="6">
    <source>
        <dbReference type="ARBA" id="ARBA00022989"/>
    </source>
</evidence>
<dbReference type="PANTHER" id="PTHR30472">
    <property type="entry name" value="FERRIC ENTEROBACTIN TRANSPORT SYSTEM PERMEASE PROTEIN"/>
    <property type="match status" value="1"/>
</dbReference>
<feature type="transmembrane region" description="Helical" evidence="8">
    <location>
        <begin position="315"/>
        <end position="339"/>
    </location>
</feature>
<keyword evidence="6 8" id="KW-1133">Transmembrane helix</keyword>
<dbReference type="EMBL" id="JAUSVM010000001">
    <property type="protein sequence ID" value="MDQ0425658.1"/>
    <property type="molecule type" value="Genomic_DNA"/>
</dbReference>
<name>A0ABU0GJW7_9CELL</name>
<feature type="transmembrane region" description="Helical" evidence="8">
    <location>
        <begin position="213"/>
        <end position="230"/>
    </location>
</feature>
<protein>
    <submittedName>
        <fullName evidence="9">Iron complex transport system permease protein</fullName>
    </submittedName>
</protein>
<evidence type="ECO:0000313" key="10">
    <source>
        <dbReference type="Proteomes" id="UP001240250"/>
    </source>
</evidence>
<evidence type="ECO:0000256" key="4">
    <source>
        <dbReference type="ARBA" id="ARBA00022475"/>
    </source>
</evidence>
<keyword evidence="10" id="KW-1185">Reference proteome</keyword>
<comment type="similarity">
    <text evidence="2">Belongs to the binding-protein-dependent transport system permease family. FecCD subfamily.</text>
</comment>
<feature type="transmembrane region" description="Helical" evidence="8">
    <location>
        <begin position="277"/>
        <end position="303"/>
    </location>
</feature>
<proteinExistence type="inferred from homology"/>
<keyword evidence="7 8" id="KW-0472">Membrane</keyword>
<accession>A0ABU0GJW7</accession>
<dbReference type="RefSeq" id="WP_233421095.1">
    <property type="nucleotide sequence ID" value="NZ_JAUSVM010000001.1"/>
</dbReference>
<dbReference type="PANTHER" id="PTHR30472:SF24">
    <property type="entry name" value="FERRIC ENTEROBACTIN TRANSPORT SYSTEM PERMEASE PROTEIN FEPG"/>
    <property type="match status" value="1"/>
</dbReference>
<sequence>MSAAHVRAVPPAVPGAAGRADVAAPLDRGRRELVLRRGRVSVVVARRSVVAVTVLVVLTLVVAVLTLATGDFPVAPADVLRALTGRAEGRTATVVLGWRLPRVVLGVVLGAALGVAGAMFQSLSRNPLGSPDIIGFSNGAYAGAVLVLLSGGTGYLTVAAGAVGGGLVTALVVYLLAWRRGVQGFRLIVVGIGVSAVISSVTTWLVLQAEVRLAVAATVWGAGTLNGVGWDQVRPAAGLGAVLLLGVVAVSRGMHALELGDDAGAALGVGVERTRLAVVVVGVALTAVATALTGPIAFVALAAPQLARRVLRAPGTTLVGSAAMGAFLLVACDLVAQRAFAPQQLPVGVVTVSLGGAYLVWLLVHEARSR</sequence>
<dbReference type="Gene3D" id="1.10.3470.10">
    <property type="entry name" value="ABC transporter involved in vitamin B12 uptake, BtuC"/>
    <property type="match status" value="1"/>
</dbReference>
<reference evidence="9 10" key="1">
    <citation type="submission" date="2023-07" db="EMBL/GenBank/DDBJ databases">
        <title>Sequencing the genomes of 1000 actinobacteria strains.</title>
        <authorList>
            <person name="Klenk H.-P."/>
        </authorList>
    </citation>
    <scope>NUCLEOTIDE SEQUENCE [LARGE SCALE GENOMIC DNA]</scope>
    <source>
        <strain evidence="9 10">DSM 14785</strain>
    </source>
</reference>
<keyword evidence="4" id="KW-1003">Cell membrane</keyword>
<gene>
    <name evidence="9" type="ORF">JO380_002039</name>
</gene>
<dbReference type="InterPro" id="IPR000522">
    <property type="entry name" value="ABC_transptr_permease_BtuC"/>
</dbReference>
<comment type="subcellular location">
    <subcellularLocation>
        <location evidence="1">Cell membrane</location>
        <topology evidence="1">Multi-pass membrane protein</topology>
    </subcellularLocation>
</comment>
<evidence type="ECO:0000256" key="2">
    <source>
        <dbReference type="ARBA" id="ARBA00007935"/>
    </source>
</evidence>
<evidence type="ECO:0000256" key="5">
    <source>
        <dbReference type="ARBA" id="ARBA00022692"/>
    </source>
</evidence>
<feature type="transmembrane region" description="Helical" evidence="8">
    <location>
        <begin position="103"/>
        <end position="120"/>
    </location>
</feature>
<dbReference type="CDD" id="cd06550">
    <property type="entry name" value="TM_ABC_iron-siderophores_like"/>
    <property type="match status" value="1"/>
</dbReference>
<evidence type="ECO:0000256" key="7">
    <source>
        <dbReference type="ARBA" id="ARBA00023136"/>
    </source>
</evidence>
<dbReference type="SUPFAM" id="SSF81345">
    <property type="entry name" value="ABC transporter involved in vitamin B12 uptake, BtuC"/>
    <property type="match status" value="1"/>
</dbReference>
<keyword evidence="5 8" id="KW-0812">Transmembrane</keyword>
<evidence type="ECO:0000256" key="3">
    <source>
        <dbReference type="ARBA" id="ARBA00022448"/>
    </source>
</evidence>
<feature type="transmembrane region" description="Helical" evidence="8">
    <location>
        <begin position="49"/>
        <end position="68"/>
    </location>
</feature>
<feature type="transmembrane region" description="Helical" evidence="8">
    <location>
        <begin position="237"/>
        <end position="257"/>
    </location>
</feature>
<feature type="transmembrane region" description="Helical" evidence="8">
    <location>
        <begin position="345"/>
        <end position="364"/>
    </location>
</feature>
<comment type="caution">
    <text evidence="9">The sequence shown here is derived from an EMBL/GenBank/DDBJ whole genome shotgun (WGS) entry which is preliminary data.</text>
</comment>
<dbReference type="Proteomes" id="UP001240250">
    <property type="component" value="Unassembled WGS sequence"/>
</dbReference>
<evidence type="ECO:0000256" key="8">
    <source>
        <dbReference type="SAM" id="Phobius"/>
    </source>
</evidence>
<feature type="transmembrane region" description="Helical" evidence="8">
    <location>
        <begin position="155"/>
        <end position="177"/>
    </location>
</feature>